<feature type="binding site" evidence="7 8">
    <location>
        <position position="113"/>
    </location>
    <ligand>
        <name>S-adenosyl-L-methionine</name>
        <dbReference type="ChEBI" id="CHEBI:59789"/>
    </ligand>
</feature>
<dbReference type="GO" id="GO:0052908">
    <property type="term" value="F:16S rRNA (adenine(1518)-N(6)/adenine(1519)-N(6))-dimethyltransferase activity"/>
    <property type="evidence" value="ECO:0007669"/>
    <property type="project" value="UniProtKB-EC"/>
</dbReference>
<keyword evidence="2 7" id="KW-0698">rRNA processing</keyword>
<evidence type="ECO:0000313" key="11">
    <source>
        <dbReference type="Proteomes" id="UP000178873"/>
    </source>
</evidence>
<comment type="function">
    <text evidence="7">Specifically dimethylates two adjacent adenosines (A1518 and A1519) in the loop of a conserved hairpin near the 3'-end of 16S rRNA in the 30S particle. May play a critical role in biogenesis of 30S subunits.</text>
</comment>
<evidence type="ECO:0000256" key="7">
    <source>
        <dbReference type="HAMAP-Rule" id="MF_00607"/>
    </source>
</evidence>
<keyword evidence="1 7" id="KW-0963">Cytoplasm</keyword>
<comment type="subcellular location">
    <subcellularLocation>
        <location evidence="7">Cytoplasm</location>
    </subcellularLocation>
</comment>
<dbReference type="InterPro" id="IPR029063">
    <property type="entry name" value="SAM-dependent_MTases_sf"/>
</dbReference>
<evidence type="ECO:0000256" key="2">
    <source>
        <dbReference type="ARBA" id="ARBA00022552"/>
    </source>
</evidence>
<evidence type="ECO:0000259" key="9">
    <source>
        <dbReference type="SMART" id="SM00650"/>
    </source>
</evidence>
<dbReference type="STRING" id="1802301.A2664_01200"/>
<keyword evidence="6 7" id="KW-0694">RNA-binding</keyword>
<dbReference type="EMBL" id="MHRF01000010">
    <property type="protein sequence ID" value="OHA17950.1"/>
    <property type="molecule type" value="Genomic_DNA"/>
</dbReference>
<dbReference type="InterPro" id="IPR023165">
    <property type="entry name" value="rRNA_Ade_diMease-like_C"/>
</dbReference>
<dbReference type="CDD" id="cd02440">
    <property type="entry name" value="AdoMet_MTases"/>
    <property type="match status" value="1"/>
</dbReference>
<feature type="binding site" evidence="7 8">
    <location>
        <position position="18"/>
    </location>
    <ligand>
        <name>S-adenosyl-L-methionine</name>
        <dbReference type="ChEBI" id="CHEBI:59789"/>
    </ligand>
</feature>
<evidence type="ECO:0000256" key="6">
    <source>
        <dbReference type="ARBA" id="ARBA00022884"/>
    </source>
</evidence>
<comment type="caution">
    <text evidence="10">The sequence shown here is derived from an EMBL/GenBank/DDBJ whole genome shotgun (WGS) entry which is preliminary data.</text>
</comment>
<keyword evidence="3 7" id="KW-0489">Methyltransferase</keyword>
<dbReference type="Gene3D" id="3.40.50.150">
    <property type="entry name" value="Vaccinia Virus protein VP39"/>
    <property type="match status" value="1"/>
</dbReference>
<dbReference type="SUPFAM" id="SSF53335">
    <property type="entry name" value="S-adenosyl-L-methionine-dependent methyltransferases"/>
    <property type="match status" value="1"/>
</dbReference>
<evidence type="ECO:0000256" key="3">
    <source>
        <dbReference type="ARBA" id="ARBA00022603"/>
    </source>
</evidence>
<dbReference type="PROSITE" id="PS01131">
    <property type="entry name" value="RRNA_A_DIMETH"/>
    <property type="match status" value="1"/>
</dbReference>
<evidence type="ECO:0000313" key="10">
    <source>
        <dbReference type="EMBL" id="OHA17950.1"/>
    </source>
</evidence>
<dbReference type="PROSITE" id="PS51689">
    <property type="entry name" value="SAM_RNA_A_N6_MT"/>
    <property type="match status" value="1"/>
</dbReference>
<dbReference type="Pfam" id="PF00398">
    <property type="entry name" value="RrnaAD"/>
    <property type="match status" value="1"/>
</dbReference>
<evidence type="ECO:0000256" key="1">
    <source>
        <dbReference type="ARBA" id="ARBA00022490"/>
    </source>
</evidence>
<dbReference type="GO" id="GO:0005829">
    <property type="term" value="C:cytosol"/>
    <property type="evidence" value="ECO:0007669"/>
    <property type="project" value="TreeGrafter"/>
</dbReference>
<dbReference type="Proteomes" id="UP000178873">
    <property type="component" value="Unassembled WGS sequence"/>
</dbReference>
<keyword evidence="4 7" id="KW-0808">Transferase</keyword>
<organism evidence="10 11">
    <name type="scientific">Candidatus Taylorbacteria bacterium RIFCSPHIGHO2_01_FULL_46_22b</name>
    <dbReference type="NCBI Taxonomy" id="1802301"/>
    <lineage>
        <taxon>Bacteria</taxon>
        <taxon>Candidatus Tayloriibacteriota</taxon>
    </lineage>
</organism>
<feature type="binding site" evidence="7 8">
    <location>
        <position position="64"/>
    </location>
    <ligand>
        <name>S-adenosyl-L-methionine</name>
        <dbReference type="ChEBI" id="CHEBI:59789"/>
    </ligand>
</feature>
<dbReference type="PANTHER" id="PTHR11727:SF7">
    <property type="entry name" value="DIMETHYLADENOSINE TRANSFERASE-RELATED"/>
    <property type="match status" value="1"/>
</dbReference>
<feature type="binding site" evidence="7 8">
    <location>
        <position position="16"/>
    </location>
    <ligand>
        <name>S-adenosyl-L-methionine</name>
        <dbReference type="ChEBI" id="CHEBI:59789"/>
    </ligand>
</feature>
<dbReference type="Gene3D" id="1.10.8.100">
    <property type="entry name" value="Ribosomal RNA adenine dimethylase-like, domain 2"/>
    <property type="match status" value="1"/>
</dbReference>
<sequence length="266" mass="29911">MLTDMALYAQKSLGQNFLKSKWVIDLMVEAGKIDSHDIIVEAGPGKGILTEGLLACTRQVIAIEKDPRLILFNQLKFKNEIAAGALKLIEGDVMEFDPASEELQAGGYKVIANIPYYLTGHFLRYFLSHQTPPSRMVLLLQREVVDRIMARDGKESMLSIAVKVFGTPKYIEKVPREMFSPKPRVDSAVLLIENITKDSFKHIDANHFFAVLRAGFAQKRKKLLNNLSAIAPKESVTEIFKKLSLSENVRAEELPVSKWKQLAQVL</sequence>
<evidence type="ECO:0000256" key="5">
    <source>
        <dbReference type="ARBA" id="ARBA00022691"/>
    </source>
</evidence>
<dbReference type="InterPro" id="IPR020596">
    <property type="entry name" value="rRNA_Ade_Mease_Trfase_CS"/>
</dbReference>
<dbReference type="PANTHER" id="PTHR11727">
    <property type="entry name" value="DIMETHYLADENOSINE TRANSFERASE"/>
    <property type="match status" value="1"/>
</dbReference>
<dbReference type="HAMAP" id="MF_00607">
    <property type="entry name" value="16SrRNA_methyltr_A"/>
    <property type="match status" value="1"/>
</dbReference>
<name>A0A1G2M226_9BACT</name>
<feature type="domain" description="Ribosomal RNA adenine methylase transferase N-terminal" evidence="9">
    <location>
        <begin position="23"/>
        <end position="196"/>
    </location>
</feature>
<dbReference type="InterPro" id="IPR011530">
    <property type="entry name" value="rRNA_adenine_dimethylase"/>
</dbReference>
<evidence type="ECO:0000256" key="8">
    <source>
        <dbReference type="PROSITE-ProRule" id="PRU01026"/>
    </source>
</evidence>
<comment type="similarity">
    <text evidence="7">Belongs to the class I-like SAM-binding methyltransferase superfamily. rRNA adenine N(6)-methyltransferase family. RsmA subfamily.</text>
</comment>
<accession>A0A1G2M226</accession>
<feature type="binding site" evidence="7 8">
    <location>
        <position position="92"/>
    </location>
    <ligand>
        <name>S-adenosyl-L-methionine</name>
        <dbReference type="ChEBI" id="CHEBI:59789"/>
    </ligand>
</feature>
<dbReference type="SMART" id="SM00650">
    <property type="entry name" value="rADc"/>
    <property type="match status" value="1"/>
</dbReference>
<proteinExistence type="inferred from homology"/>
<protein>
    <recommendedName>
        <fullName evidence="7">Ribosomal RNA small subunit methyltransferase A</fullName>
        <ecNumber evidence="7">2.1.1.182</ecNumber>
    </recommendedName>
    <alternativeName>
        <fullName evidence="7">16S rRNA (adenine(1518)-N(6)/adenine(1519)-N(6))-dimethyltransferase</fullName>
    </alternativeName>
    <alternativeName>
        <fullName evidence="7">16S rRNA dimethyladenosine transferase</fullName>
    </alternativeName>
    <alternativeName>
        <fullName evidence="7">16S rRNA dimethylase</fullName>
    </alternativeName>
    <alternativeName>
        <fullName evidence="7">S-adenosylmethionine-6-N', N'-adenosyl(rRNA) dimethyltransferase</fullName>
    </alternativeName>
</protein>
<dbReference type="InterPro" id="IPR001737">
    <property type="entry name" value="KsgA/Erm"/>
</dbReference>
<feature type="binding site" evidence="7 8">
    <location>
        <position position="43"/>
    </location>
    <ligand>
        <name>S-adenosyl-L-methionine</name>
        <dbReference type="ChEBI" id="CHEBI:59789"/>
    </ligand>
</feature>
<dbReference type="AlphaFoldDB" id="A0A1G2M226"/>
<dbReference type="EC" id="2.1.1.182" evidence="7"/>
<gene>
    <name evidence="7" type="primary">rsmA</name>
    <name evidence="7" type="synonym">ksgA</name>
    <name evidence="10" type="ORF">A2664_01200</name>
</gene>
<reference evidence="10 11" key="1">
    <citation type="journal article" date="2016" name="Nat. Commun.">
        <title>Thousands of microbial genomes shed light on interconnected biogeochemical processes in an aquifer system.</title>
        <authorList>
            <person name="Anantharaman K."/>
            <person name="Brown C.T."/>
            <person name="Hug L.A."/>
            <person name="Sharon I."/>
            <person name="Castelle C.J."/>
            <person name="Probst A.J."/>
            <person name="Thomas B.C."/>
            <person name="Singh A."/>
            <person name="Wilkins M.J."/>
            <person name="Karaoz U."/>
            <person name="Brodie E.L."/>
            <person name="Williams K.H."/>
            <person name="Hubbard S.S."/>
            <person name="Banfield J.F."/>
        </authorList>
    </citation>
    <scope>NUCLEOTIDE SEQUENCE [LARGE SCALE GENOMIC DNA]</scope>
</reference>
<comment type="catalytic activity">
    <reaction evidence="7">
        <text>adenosine(1518)/adenosine(1519) in 16S rRNA + 4 S-adenosyl-L-methionine = N(6)-dimethyladenosine(1518)/N(6)-dimethyladenosine(1519) in 16S rRNA + 4 S-adenosyl-L-homocysteine + 4 H(+)</text>
        <dbReference type="Rhea" id="RHEA:19609"/>
        <dbReference type="Rhea" id="RHEA-COMP:10232"/>
        <dbReference type="Rhea" id="RHEA-COMP:10233"/>
        <dbReference type="ChEBI" id="CHEBI:15378"/>
        <dbReference type="ChEBI" id="CHEBI:57856"/>
        <dbReference type="ChEBI" id="CHEBI:59789"/>
        <dbReference type="ChEBI" id="CHEBI:74411"/>
        <dbReference type="ChEBI" id="CHEBI:74493"/>
        <dbReference type="EC" id="2.1.1.182"/>
    </reaction>
</comment>
<keyword evidence="5 7" id="KW-0949">S-adenosyl-L-methionine</keyword>
<dbReference type="InterPro" id="IPR020598">
    <property type="entry name" value="rRNA_Ade_methylase_Trfase_N"/>
</dbReference>
<evidence type="ECO:0000256" key="4">
    <source>
        <dbReference type="ARBA" id="ARBA00022679"/>
    </source>
</evidence>
<dbReference type="NCBIfam" id="TIGR00755">
    <property type="entry name" value="ksgA"/>
    <property type="match status" value="1"/>
</dbReference>
<dbReference type="GO" id="GO:0003723">
    <property type="term" value="F:RNA binding"/>
    <property type="evidence" value="ECO:0007669"/>
    <property type="project" value="UniProtKB-UniRule"/>
</dbReference>